<dbReference type="PANTHER" id="PTHR46191:SF2">
    <property type="entry name" value="HALOACID DEHALOGENASE-LIKE HYDROLASE DOMAIN-CONTAINING PROTEIN 3"/>
    <property type="match status" value="1"/>
</dbReference>
<dbReference type="NCBIfam" id="TIGR02252">
    <property type="entry name" value="DREG-2"/>
    <property type="match status" value="1"/>
</dbReference>
<dbReference type="OMA" id="KCVGIIS"/>
<gene>
    <name evidence="2" type="primary">LOC108682048</name>
</gene>
<dbReference type="PANTHER" id="PTHR46191">
    <property type="match status" value="1"/>
</dbReference>
<protein>
    <submittedName>
        <fullName evidence="2">Haloacid dehalogenase-like hydrolase domain-containing protein 3</fullName>
    </submittedName>
</protein>
<dbReference type="RefSeq" id="XP_018026641.1">
    <property type="nucleotide sequence ID" value="XM_018171152.2"/>
</dbReference>
<keyword evidence="1" id="KW-1185">Reference proteome</keyword>
<dbReference type="InterPro" id="IPR011949">
    <property type="entry name" value="HAD-SF_hydro_IA_REG-2-like"/>
</dbReference>
<dbReference type="AlphaFoldDB" id="A0A8B7PMK2"/>
<dbReference type="Proteomes" id="UP000694843">
    <property type="component" value="Unplaced"/>
</dbReference>
<dbReference type="GeneID" id="108682048"/>
<proteinExistence type="predicted"/>
<evidence type="ECO:0000313" key="1">
    <source>
        <dbReference type="Proteomes" id="UP000694843"/>
    </source>
</evidence>
<dbReference type="InterPro" id="IPR036412">
    <property type="entry name" value="HAD-like_sf"/>
</dbReference>
<dbReference type="SUPFAM" id="SSF56784">
    <property type="entry name" value="HAD-like"/>
    <property type="match status" value="1"/>
</dbReference>
<dbReference type="Gene3D" id="1.10.150.720">
    <property type="entry name" value="Haloacid dehalogenase-like hydrolase"/>
    <property type="match status" value="1"/>
</dbReference>
<accession>A0A8B7PMK2</accession>
<sequence>MIRLITFDVNRTLLRLTASHPGEVYACIAAKYGYQCDPLVLGTAFRESYKTQSVESPTFGSGREDWKDWWRRVVLNTLKSSGVDINRNHLHAIAEDSLEIYAHAPAYTALPYAQETLQCLSDKRIALGVISNTDPRIKQVLLEHGFAKYFNFVLDSYSAGISKPHLGIFKQSLSISQLADLKPCEVLHVGDSLQMDYLGARKAGMQSTLVSPDFREQCSQHGFPVDNSSMFGSLKELVPQLLSIC</sequence>
<dbReference type="InterPro" id="IPR044924">
    <property type="entry name" value="HAD-SF_hydro_IA_REG-2-like_cap"/>
</dbReference>
<dbReference type="KEGG" id="hazt:108682048"/>
<dbReference type="Gene3D" id="3.40.50.1000">
    <property type="entry name" value="HAD superfamily/HAD-like"/>
    <property type="match status" value="1"/>
</dbReference>
<reference evidence="2" key="1">
    <citation type="submission" date="2025-08" db="UniProtKB">
        <authorList>
            <consortium name="RefSeq"/>
        </authorList>
    </citation>
    <scope>IDENTIFICATION</scope>
    <source>
        <tissue evidence="2">Whole organism</tissue>
    </source>
</reference>
<dbReference type="SFLD" id="SFLDS00003">
    <property type="entry name" value="Haloacid_Dehalogenase"/>
    <property type="match status" value="1"/>
</dbReference>
<organism evidence="1 2">
    <name type="scientific">Hyalella azteca</name>
    <name type="common">Amphipod</name>
    <dbReference type="NCBI Taxonomy" id="294128"/>
    <lineage>
        <taxon>Eukaryota</taxon>
        <taxon>Metazoa</taxon>
        <taxon>Ecdysozoa</taxon>
        <taxon>Arthropoda</taxon>
        <taxon>Crustacea</taxon>
        <taxon>Multicrustacea</taxon>
        <taxon>Malacostraca</taxon>
        <taxon>Eumalacostraca</taxon>
        <taxon>Peracarida</taxon>
        <taxon>Amphipoda</taxon>
        <taxon>Senticaudata</taxon>
        <taxon>Talitrida</taxon>
        <taxon>Talitroidea</taxon>
        <taxon>Hyalellidae</taxon>
        <taxon>Hyalella</taxon>
    </lineage>
</organism>
<name>A0A8B7PMK2_HYAAZ</name>
<dbReference type="InterPro" id="IPR023214">
    <property type="entry name" value="HAD_sf"/>
</dbReference>
<dbReference type="InterPro" id="IPR051828">
    <property type="entry name" value="HAD-like_hydrolase_domain"/>
</dbReference>
<dbReference type="NCBIfam" id="TIGR01549">
    <property type="entry name" value="HAD-SF-IA-v1"/>
    <property type="match status" value="1"/>
</dbReference>
<dbReference type="SFLD" id="SFLDG01129">
    <property type="entry name" value="C1.5:_HAD__Beta-PGM__Phosphata"/>
    <property type="match status" value="1"/>
</dbReference>
<dbReference type="Pfam" id="PF00702">
    <property type="entry name" value="Hydrolase"/>
    <property type="match status" value="1"/>
</dbReference>
<dbReference type="InterPro" id="IPR006439">
    <property type="entry name" value="HAD-SF_hydro_IA"/>
</dbReference>
<evidence type="ECO:0000313" key="2">
    <source>
        <dbReference type="RefSeq" id="XP_018026641.1"/>
    </source>
</evidence>
<dbReference type="OrthoDB" id="444127at2759"/>
<dbReference type="GO" id="GO:0005634">
    <property type="term" value="C:nucleus"/>
    <property type="evidence" value="ECO:0007669"/>
    <property type="project" value="TreeGrafter"/>
</dbReference>